<evidence type="ECO:0000313" key="1">
    <source>
        <dbReference type="EMBL" id="KAG7055412.1"/>
    </source>
</evidence>
<evidence type="ECO:0000313" key="2">
    <source>
        <dbReference type="Proteomes" id="UP000699042"/>
    </source>
</evidence>
<name>A0A9P7RD25_9PEZI</name>
<protein>
    <submittedName>
        <fullName evidence="1">Uncharacterized protein</fullName>
    </submittedName>
</protein>
<dbReference type="AlphaFoldDB" id="A0A9P7RD25"/>
<organism evidence="1 2">
    <name type="scientific">Colletotrichum scovillei</name>
    <dbReference type="NCBI Taxonomy" id="1209932"/>
    <lineage>
        <taxon>Eukaryota</taxon>
        <taxon>Fungi</taxon>
        <taxon>Dikarya</taxon>
        <taxon>Ascomycota</taxon>
        <taxon>Pezizomycotina</taxon>
        <taxon>Sordariomycetes</taxon>
        <taxon>Hypocreomycetidae</taxon>
        <taxon>Glomerellales</taxon>
        <taxon>Glomerellaceae</taxon>
        <taxon>Colletotrichum</taxon>
        <taxon>Colletotrichum acutatum species complex</taxon>
    </lineage>
</organism>
<accession>A0A9P7RD25</accession>
<sequence>MGLSPSLFLSFSEVSSPTLGRNRFALPTYDLTLIGLASQRIHTLDMTPNPSADLRPVPALTDSPHASFFGSSCIAIVNCSSTPLQAPSLCRV</sequence>
<reference evidence="1" key="1">
    <citation type="submission" date="2021-05" db="EMBL/GenBank/DDBJ databases">
        <title>Comparative genomics of three Colletotrichum scovillei strains and genetic complementation revealed genes involved fungal growth and virulence on chili pepper.</title>
        <authorList>
            <person name="Hsieh D.-K."/>
            <person name="Chuang S.-C."/>
            <person name="Chen C.-Y."/>
            <person name="Chao Y.-T."/>
            <person name="Lu M.-Y.J."/>
            <person name="Lee M.-H."/>
            <person name="Shih M.-C."/>
        </authorList>
    </citation>
    <scope>NUCLEOTIDE SEQUENCE</scope>
    <source>
        <strain evidence="1">Coll-153</strain>
    </source>
</reference>
<dbReference type="Proteomes" id="UP000699042">
    <property type="component" value="Unassembled WGS sequence"/>
</dbReference>
<gene>
    <name evidence="1" type="ORF">JMJ77_007872</name>
</gene>
<proteinExistence type="predicted"/>
<keyword evidence="2" id="KW-1185">Reference proteome</keyword>
<comment type="caution">
    <text evidence="1">The sequence shown here is derived from an EMBL/GenBank/DDBJ whole genome shotgun (WGS) entry which is preliminary data.</text>
</comment>
<dbReference type="EMBL" id="JAESDN010000002">
    <property type="protein sequence ID" value="KAG7055412.1"/>
    <property type="molecule type" value="Genomic_DNA"/>
</dbReference>